<dbReference type="EMBL" id="AP003299">
    <property type="protein sequence ID" value="BAD53010.1"/>
    <property type="molecule type" value="Genomic_DNA"/>
</dbReference>
<proteinExistence type="predicted"/>
<reference evidence="2" key="1">
    <citation type="journal article" date="2002" name="Nature">
        <title>The genome sequence and structure of rice chromosome 1.</title>
        <authorList>
            <person name="Sasaki T."/>
            <person name="Matsumoto T."/>
            <person name="Yamamoto K."/>
            <person name="Sakata K."/>
            <person name="Baba T."/>
            <person name="Katayose Y."/>
            <person name="Wu J."/>
            <person name="Niimura Y."/>
            <person name="Cheng Z."/>
            <person name="Nagamura Y."/>
            <person name="Antonio B.A."/>
            <person name="Kanamori H."/>
            <person name="Hosokawa S."/>
            <person name="Masukawa M."/>
            <person name="Arikawa K."/>
            <person name="Chiden Y."/>
            <person name="Hayashi M."/>
            <person name="Okamoto M."/>
            <person name="Ando T."/>
            <person name="Aoki H."/>
            <person name="Arita K."/>
            <person name="Hamada M."/>
            <person name="Harada C."/>
            <person name="Hijishita S."/>
            <person name="Honda M."/>
            <person name="Ichikawa Y."/>
            <person name="Idonuma A."/>
            <person name="Iijima M."/>
            <person name="Ikeda M."/>
            <person name="Ikeno M."/>
            <person name="Itoh S."/>
            <person name="Itoh T."/>
            <person name="Itoh Y."/>
            <person name="Itoh Y."/>
            <person name="Iwabuchi A."/>
            <person name="Kamiya K."/>
            <person name="Karasawa W."/>
            <person name="Katagiri S."/>
            <person name="Kikuta A."/>
            <person name="Kobayashi N."/>
            <person name="Kono I."/>
            <person name="Machita K."/>
            <person name="Maehara T."/>
            <person name="Mizuno H."/>
            <person name="Mizubayashi T."/>
            <person name="Mukai Y."/>
            <person name="Nagasaki H."/>
            <person name="Nakashima M."/>
            <person name="Nakama Y."/>
            <person name="Nakamichi Y."/>
            <person name="Nakamura M."/>
            <person name="Namiki N."/>
            <person name="Negishi M."/>
            <person name="Ohta I."/>
            <person name="Ono N."/>
            <person name="Saji S."/>
            <person name="Sakai K."/>
            <person name="Shibata M."/>
            <person name="Shimokawa T."/>
            <person name="Shomura A."/>
            <person name="Song J."/>
            <person name="Takazaki Y."/>
            <person name="Terasawa K."/>
            <person name="Tsuji K."/>
            <person name="Waki K."/>
            <person name="Yamagata H."/>
            <person name="Yamane H."/>
            <person name="Yoshiki S."/>
            <person name="Yoshihara R."/>
            <person name="Yukawa K."/>
            <person name="Zhong H."/>
            <person name="Iwama H."/>
            <person name="Endo T."/>
            <person name="Ito H."/>
            <person name="Hahn J.H."/>
            <person name="Kim H.I."/>
            <person name="Eun M.Y."/>
            <person name="Yano M."/>
            <person name="Jiang J."/>
            <person name="Gojobori T."/>
        </authorList>
    </citation>
    <scope>NUCLEOTIDE SEQUENCE</scope>
</reference>
<dbReference type="EMBL" id="AP003290">
    <property type="protein sequence ID" value="BAD53007.1"/>
    <property type="molecule type" value="Genomic_DNA"/>
</dbReference>
<dbReference type="Proteomes" id="UP000817658">
    <property type="component" value="Chromosome 1"/>
</dbReference>
<feature type="compositionally biased region" description="Basic and acidic residues" evidence="1">
    <location>
        <begin position="282"/>
        <end position="292"/>
    </location>
</feature>
<gene>
    <name evidence="2" type="ORF">P0684C02.22</name>
    <name evidence="3" type="ORF">P0699H05.2</name>
</gene>
<evidence type="ECO:0000256" key="1">
    <source>
        <dbReference type="SAM" id="MobiDB-lite"/>
    </source>
</evidence>
<name>Q5ZBR9_ORYSJ</name>
<organism evidence="2">
    <name type="scientific">Oryza sativa subsp. japonica</name>
    <name type="common">Rice</name>
    <dbReference type="NCBI Taxonomy" id="39947"/>
    <lineage>
        <taxon>Eukaryota</taxon>
        <taxon>Viridiplantae</taxon>
        <taxon>Streptophyta</taxon>
        <taxon>Embryophyta</taxon>
        <taxon>Tracheophyta</taxon>
        <taxon>Spermatophyta</taxon>
        <taxon>Magnoliopsida</taxon>
        <taxon>Liliopsida</taxon>
        <taxon>Poales</taxon>
        <taxon>Poaceae</taxon>
        <taxon>BOP clade</taxon>
        <taxon>Oryzoideae</taxon>
        <taxon>Oryzeae</taxon>
        <taxon>Oryzinae</taxon>
        <taxon>Oryza</taxon>
        <taxon>Oryza sativa</taxon>
    </lineage>
</organism>
<reference evidence="4" key="2">
    <citation type="journal article" date="2005" name="Nature">
        <title>The map-based sequence of the rice genome.</title>
        <authorList>
            <consortium name="International rice genome sequencing project (IRGSP)"/>
            <person name="Matsumoto T."/>
            <person name="Wu J."/>
            <person name="Kanamori H."/>
            <person name="Katayose Y."/>
            <person name="Fujisawa M."/>
            <person name="Namiki N."/>
            <person name="Mizuno H."/>
            <person name="Yamamoto K."/>
            <person name="Antonio B.A."/>
            <person name="Baba T."/>
            <person name="Sakata K."/>
            <person name="Nagamura Y."/>
            <person name="Aoki H."/>
            <person name="Arikawa K."/>
            <person name="Arita K."/>
            <person name="Bito T."/>
            <person name="Chiden Y."/>
            <person name="Fujitsuka N."/>
            <person name="Fukunaka R."/>
            <person name="Hamada M."/>
            <person name="Harada C."/>
            <person name="Hayashi A."/>
            <person name="Hijishita S."/>
            <person name="Honda M."/>
            <person name="Hosokawa S."/>
            <person name="Ichikawa Y."/>
            <person name="Idonuma A."/>
            <person name="Iijima M."/>
            <person name="Ikeda M."/>
            <person name="Ikeno M."/>
            <person name="Ito K."/>
            <person name="Ito S."/>
            <person name="Ito T."/>
            <person name="Ito Y."/>
            <person name="Ito Y."/>
            <person name="Iwabuchi A."/>
            <person name="Kamiya K."/>
            <person name="Karasawa W."/>
            <person name="Kurita K."/>
            <person name="Katagiri S."/>
            <person name="Kikuta A."/>
            <person name="Kobayashi H."/>
            <person name="Kobayashi N."/>
            <person name="Machita K."/>
            <person name="Maehara T."/>
            <person name="Masukawa M."/>
            <person name="Mizubayashi T."/>
            <person name="Mukai Y."/>
            <person name="Nagasaki H."/>
            <person name="Nagata Y."/>
            <person name="Naito S."/>
            <person name="Nakashima M."/>
            <person name="Nakama Y."/>
            <person name="Nakamichi Y."/>
            <person name="Nakamura M."/>
            <person name="Meguro A."/>
            <person name="Negishi M."/>
            <person name="Ohta I."/>
            <person name="Ohta T."/>
            <person name="Okamoto M."/>
            <person name="Ono N."/>
            <person name="Saji S."/>
            <person name="Sakaguchi M."/>
            <person name="Sakai K."/>
            <person name="Shibata M."/>
            <person name="Shimokawa T."/>
            <person name="Song J."/>
            <person name="Takazaki Y."/>
            <person name="Terasawa K."/>
            <person name="Tsugane M."/>
            <person name="Tsuji K."/>
            <person name="Ueda S."/>
            <person name="Waki K."/>
            <person name="Yamagata H."/>
            <person name="Yamamoto M."/>
            <person name="Yamamoto S."/>
            <person name="Yamane H."/>
            <person name="Yoshiki S."/>
            <person name="Yoshihara R."/>
            <person name="Yukawa K."/>
            <person name="Zhong H."/>
            <person name="Yano M."/>
            <person name="Yuan Q."/>
            <person name="Ouyang S."/>
            <person name="Liu J."/>
            <person name="Jones K.M."/>
            <person name="Gansberger K."/>
            <person name="Moffat K."/>
            <person name="Hill J."/>
            <person name="Bera J."/>
            <person name="Fadrosh D."/>
            <person name="Jin S."/>
            <person name="Johri S."/>
            <person name="Kim M."/>
            <person name="Overton L."/>
            <person name="Reardon M."/>
            <person name="Tsitrin T."/>
            <person name="Vuong H."/>
            <person name="Weaver B."/>
            <person name="Ciecko A."/>
            <person name="Tallon L."/>
            <person name="Jackson J."/>
            <person name="Pai G."/>
            <person name="Aken S.V."/>
            <person name="Utterback T."/>
            <person name="Reidmuller S."/>
            <person name="Feldblyum T."/>
            <person name="Hsiao J."/>
            <person name="Zismann V."/>
            <person name="Iobst S."/>
            <person name="de Vazeille A.R."/>
            <person name="Buell C.R."/>
            <person name="Ying K."/>
            <person name="Li Y."/>
            <person name="Lu T."/>
            <person name="Huang Y."/>
            <person name="Zhao Q."/>
            <person name="Feng Q."/>
            <person name="Zhang L."/>
            <person name="Zhu J."/>
            <person name="Weng Q."/>
            <person name="Mu J."/>
            <person name="Lu Y."/>
            <person name="Fan D."/>
            <person name="Liu Y."/>
            <person name="Guan J."/>
            <person name="Zhang Y."/>
            <person name="Yu S."/>
            <person name="Liu X."/>
            <person name="Zhang Y."/>
            <person name="Hong G."/>
            <person name="Han B."/>
            <person name="Choisne N."/>
            <person name="Demange N."/>
            <person name="Orjeda G."/>
            <person name="Samain S."/>
            <person name="Cattolico L."/>
            <person name="Pelletier E."/>
            <person name="Couloux A."/>
            <person name="Segurens B."/>
            <person name="Wincker P."/>
            <person name="D'Hont A."/>
            <person name="Scarpelli C."/>
            <person name="Weissenbach J."/>
            <person name="Salanoubat M."/>
            <person name="Quetier F."/>
            <person name="Yu Y."/>
            <person name="Kim H.R."/>
            <person name="Rambo T."/>
            <person name="Currie J."/>
            <person name="Collura K."/>
            <person name="Luo M."/>
            <person name="Yang T."/>
            <person name="Ammiraju J.S.S."/>
            <person name="Engler F."/>
            <person name="Soderlund C."/>
            <person name="Wing R.A."/>
            <person name="Palmer L.E."/>
            <person name="de la Bastide M."/>
            <person name="Spiegel L."/>
            <person name="Nascimento L."/>
            <person name="Zutavern T."/>
            <person name="O'Shaughnessy A."/>
            <person name="Dike S."/>
            <person name="Dedhia N."/>
            <person name="Preston R."/>
            <person name="Balija V."/>
            <person name="McCombie W.R."/>
            <person name="Chow T."/>
            <person name="Chen H."/>
            <person name="Chung M."/>
            <person name="Chen C."/>
            <person name="Shaw J."/>
            <person name="Wu H."/>
            <person name="Hsiao K."/>
            <person name="Chao Y."/>
            <person name="Chu M."/>
            <person name="Cheng C."/>
            <person name="Hour A."/>
            <person name="Lee P."/>
            <person name="Lin S."/>
            <person name="Lin Y."/>
            <person name="Liou J."/>
            <person name="Liu S."/>
            <person name="Hsing Y."/>
            <person name="Raghuvanshi S."/>
            <person name="Mohanty A."/>
            <person name="Bharti A.K."/>
            <person name="Gaur A."/>
            <person name="Gupta V."/>
            <person name="Kumar D."/>
            <person name="Ravi V."/>
            <person name="Vij S."/>
            <person name="Kapur A."/>
            <person name="Khurana P."/>
            <person name="Khurana P."/>
            <person name="Khurana J.P."/>
            <person name="Tyagi A.K."/>
            <person name="Gaikwad K."/>
            <person name="Singh A."/>
            <person name="Dalal V."/>
            <person name="Srivastava S."/>
            <person name="Dixit A."/>
            <person name="Pal A.K."/>
            <person name="Ghazi I.A."/>
            <person name="Yadav M."/>
            <person name="Pandit A."/>
            <person name="Bhargava A."/>
            <person name="Sureshbabu K."/>
            <person name="Batra K."/>
            <person name="Sharma T.R."/>
            <person name="Mohapatra T."/>
            <person name="Singh N.K."/>
            <person name="Messing J."/>
            <person name="Nelson A.B."/>
            <person name="Fuks G."/>
            <person name="Kavchok S."/>
            <person name="Keizer G."/>
            <person name="Linton E."/>
            <person name="Llaca V."/>
            <person name="Song R."/>
            <person name="Tanyolac B."/>
            <person name="Young S."/>
            <person name="Ho-Il K."/>
            <person name="Hahn J.H."/>
            <person name="Sangsakoo G."/>
            <person name="Vanavichit A."/>
            <person name="de Mattos Luiz.A.T."/>
            <person name="Zimmer P.D."/>
            <person name="Malone G."/>
            <person name="Dellagostin O."/>
            <person name="de Oliveira A.C."/>
            <person name="Bevan M."/>
            <person name="Bancroft I."/>
            <person name="Minx P."/>
            <person name="Cordum H."/>
            <person name="Wilson R."/>
            <person name="Cheng Z."/>
            <person name="Jin W."/>
            <person name="Jiang J."/>
            <person name="Leong S.A."/>
            <person name="Iwama H."/>
            <person name="Gojobori T."/>
            <person name="Itoh T."/>
            <person name="Niimura Y."/>
            <person name="Fujii Y."/>
            <person name="Habara T."/>
            <person name="Sakai H."/>
            <person name="Sato Y."/>
            <person name="Wilson G."/>
            <person name="Kumar K."/>
            <person name="McCouch S."/>
            <person name="Juretic N."/>
            <person name="Hoen D."/>
            <person name="Wright S."/>
            <person name="Bruskiewich R."/>
            <person name="Bureau T."/>
            <person name="Miyao A."/>
            <person name="Hirochika H."/>
            <person name="Nishikawa T."/>
            <person name="Kadowaki K."/>
            <person name="Sugiura M."/>
            <person name="Burr B."/>
            <person name="Sasaki T."/>
        </authorList>
    </citation>
    <scope>NUCLEOTIDE SEQUENCE [LARGE SCALE GENOMIC DNA]</scope>
    <source>
        <strain evidence="4">cv. Nipponbare</strain>
    </source>
</reference>
<accession>Q5ZBT4</accession>
<reference evidence="4" key="3">
    <citation type="journal article" date="2008" name="Nucleic Acids Res.">
        <title>The rice annotation project database (RAP-DB): 2008 update.</title>
        <authorList>
            <consortium name="The rice annotation project (RAP)"/>
        </authorList>
    </citation>
    <scope>GENOME REANNOTATION</scope>
    <source>
        <strain evidence="4">cv. Nipponbare</strain>
    </source>
</reference>
<feature type="compositionally biased region" description="Basic residues" evidence="1">
    <location>
        <begin position="248"/>
        <end position="267"/>
    </location>
</feature>
<feature type="region of interest" description="Disordered" evidence="1">
    <location>
        <begin position="248"/>
        <end position="373"/>
    </location>
</feature>
<dbReference type="Proteomes" id="UP000000763">
    <property type="component" value="Chromosome 1"/>
</dbReference>
<evidence type="ECO:0000313" key="3">
    <source>
        <dbReference type="EMBL" id="BAD53010.1"/>
    </source>
</evidence>
<dbReference type="AlphaFoldDB" id="Q5ZBR9"/>
<sequence>MPQPPPSVCTRSVTSVALPTHGDGGGCCRVPLSPFDAYWARCCSSATTTVRRRRPCTQGLPRGVAPGVLPLRRCASLLAGGGGGVAVHRRGGRGVRGIGGALAAGDDGGGARAALCHPAAADGLRVASAAAAAVARIWLQRVRDWSGASATGDGDGGAQWPPSLLLLPPTSRVFARPPRARPTASPRGKRGGLAADVVGEGARVGGGGGVPVAAPHHGQVDAGALEASLPPCVGARKLLLPFHRGHRTPCRRRRGRRPPHCPRHRVGTRSGGWERAPISPDAFRRTSPEVHRPFQGGAAPALVARGGRADASVRPMAERARRPAQRGEMQQSPRRRAARAAAAEGEVGGGRVRLRSRQDGRLSPGRSSAPPKKYNATRCSVLFDAVAHADPAARPWSIRMPTEHSAYYIADRLMARIALLAVLRAPSDDLWKGSRMRLALQLCIRRHTSWCMLLYSDTTTYGLTVTAPSGACCSKQRNVLTM</sequence>
<evidence type="ECO:0000313" key="4">
    <source>
        <dbReference type="Proteomes" id="UP000000763"/>
    </source>
</evidence>
<protein>
    <submittedName>
        <fullName evidence="2">Uncharacterized protein</fullName>
    </submittedName>
</protein>
<accession>Q5ZBR9</accession>
<evidence type="ECO:0000313" key="2">
    <source>
        <dbReference type="EMBL" id="BAD53007.1"/>
    </source>
</evidence>